<proteinExistence type="predicted"/>
<organism evidence="2 3">
    <name type="scientific">Periconia macrospinosa</name>
    <dbReference type="NCBI Taxonomy" id="97972"/>
    <lineage>
        <taxon>Eukaryota</taxon>
        <taxon>Fungi</taxon>
        <taxon>Dikarya</taxon>
        <taxon>Ascomycota</taxon>
        <taxon>Pezizomycotina</taxon>
        <taxon>Dothideomycetes</taxon>
        <taxon>Pleosporomycetidae</taxon>
        <taxon>Pleosporales</taxon>
        <taxon>Massarineae</taxon>
        <taxon>Periconiaceae</taxon>
        <taxon>Periconia</taxon>
    </lineage>
</organism>
<keyword evidence="3" id="KW-1185">Reference proteome</keyword>
<dbReference type="Proteomes" id="UP000244855">
    <property type="component" value="Unassembled WGS sequence"/>
</dbReference>
<dbReference type="EMBL" id="KZ805344">
    <property type="protein sequence ID" value="PVI02335.1"/>
    <property type="molecule type" value="Genomic_DNA"/>
</dbReference>
<sequence length="217" mass="22935">MSLSSREMEVLALAWQCMDTEPKIDFEKLATLAGYGSRNSASVTFNNIRKKIKNSAPTSSSVPATPRKTKQAAGGGSAVKTPRSGGGTSTPGTKKRGAAKSSVVDAGTPSKKQKNSKSVAQQKVQRDHRDEDERTDFALSEDEGEGGYDGGPVTMEGSAKIKTEAVEMGGYGEGQGHDDNQDDDDVIQNSELYHQFENFVGGALDGVKEENGGQSGI</sequence>
<evidence type="ECO:0000256" key="1">
    <source>
        <dbReference type="SAM" id="MobiDB-lite"/>
    </source>
</evidence>
<evidence type="ECO:0000313" key="3">
    <source>
        <dbReference type="Proteomes" id="UP000244855"/>
    </source>
</evidence>
<dbReference type="STRING" id="97972.A0A2V1DYP6"/>
<evidence type="ECO:0000313" key="2">
    <source>
        <dbReference type="EMBL" id="PVI02335.1"/>
    </source>
</evidence>
<accession>A0A2V1DYP6</accession>
<feature type="compositionally biased region" description="Low complexity" evidence="1">
    <location>
        <begin position="55"/>
        <end position="66"/>
    </location>
</feature>
<gene>
    <name evidence="2" type="ORF">DM02DRAFT_670625</name>
</gene>
<dbReference type="OrthoDB" id="5403747at2759"/>
<protein>
    <submittedName>
        <fullName evidence="2">Uncharacterized protein</fullName>
    </submittedName>
</protein>
<name>A0A2V1DYP6_9PLEO</name>
<reference evidence="2 3" key="1">
    <citation type="journal article" date="2018" name="Sci. Rep.">
        <title>Comparative genomics provides insights into the lifestyle and reveals functional heterogeneity of dark septate endophytic fungi.</title>
        <authorList>
            <person name="Knapp D.G."/>
            <person name="Nemeth J.B."/>
            <person name="Barry K."/>
            <person name="Hainaut M."/>
            <person name="Henrissat B."/>
            <person name="Johnson J."/>
            <person name="Kuo A."/>
            <person name="Lim J.H.P."/>
            <person name="Lipzen A."/>
            <person name="Nolan M."/>
            <person name="Ohm R.A."/>
            <person name="Tamas L."/>
            <person name="Grigoriev I.V."/>
            <person name="Spatafora J.W."/>
            <person name="Nagy L.G."/>
            <person name="Kovacs G.M."/>
        </authorList>
    </citation>
    <scope>NUCLEOTIDE SEQUENCE [LARGE SCALE GENOMIC DNA]</scope>
    <source>
        <strain evidence="2 3">DSE2036</strain>
    </source>
</reference>
<feature type="region of interest" description="Disordered" evidence="1">
    <location>
        <begin position="52"/>
        <end position="185"/>
    </location>
</feature>
<feature type="compositionally biased region" description="Basic and acidic residues" evidence="1">
    <location>
        <begin position="124"/>
        <end position="136"/>
    </location>
</feature>
<dbReference type="AlphaFoldDB" id="A0A2V1DYP6"/>